<dbReference type="PANTHER" id="PTHR43201">
    <property type="entry name" value="ACYL-COA SYNTHETASE"/>
    <property type="match status" value="1"/>
</dbReference>
<protein>
    <recommendedName>
        <fullName evidence="1">AMP-binding enzyme C-terminal domain-containing protein</fullName>
    </recommendedName>
</protein>
<evidence type="ECO:0000313" key="3">
    <source>
        <dbReference type="WBParaSite" id="PSAMB.scaffold341size55839.g4841.t1"/>
    </source>
</evidence>
<dbReference type="InterPro" id="IPR042099">
    <property type="entry name" value="ANL_N_sf"/>
</dbReference>
<keyword evidence="2" id="KW-1185">Reference proteome</keyword>
<dbReference type="Gene3D" id="3.40.50.12780">
    <property type="entry name" value="N-terminal domain of ligase-like"/>
    <property type="match status" value="1"/>
</dbReference>
<dbReference type="InterPro" id="IPR025110">
    <property type="entry name" value="AMP-bd_C"/>
</dbReference>
<dbReference type="GO" id="GO:0031956">
    <property type="term" value="F:medium-chain fatty acid-CoA ligase activity"/>
    <property type="evidence" value="ECO:0007669"/>
    <property type="project" value="TreeGrafter"/>
</dbReference>
<sequence length="234" mass="25621">MRRLTGIKQVTVGVFLTEAGCMPVMSQADAPPESLLRTQGQIADHFEVKLLGFDGALAPRGQMGEICVRPIANSEFLGYYKENELSRSFFVHGWILTGDIGVMDEAGNVQVLGQKQDVIFPTSDGTKVDAILPWIIERKLATHPDLIGVQVVGVPGASGKTQTCAIVVLKSAEGHTADHARVKADLTEMCQQEKLVAPNYIVFVKDFPRTQTKKVQKFKLREMVLALIKEQSSA</sequence>
<dbReference type="WBParaSite" id="PSAMB.scaffold341size55839.g4841.t1">
    <property type="protein sequence ID" value="PSAMB.scaffold341size55839.g4841.t1"/>
    <property type="gene ID" value="PSAMB.scaffold341size55839.g4841"/>
</dbReference>
<dbReference type="GO" id="GO:0006631">
    <property type="term" value="P:fatty acid metabolic process"/>
    <property type="evidence" value="ECO:0007669"/>
    <property type="project" value="TreeGrafter"/>
</dbReference>
<accession>A0A914W8M1</accession>
<dbReference type="SUPFAM" id="SSF56801">
    <property type="entry name" value="Acetyl-CoA synthetase-like"/>
    <property type="match status" value="1"/>
</dbReference>
<dbReference type="Gene3D" id="3.30.300.30">
    <property type="match status" value="1"/>
</dbReference>
<dbReference type="InterPro" id="IPR045851">
    <property type="entry name" value="AMP-bd_C_sf"/>
</dbReference>
<proteinExistence type="predicted"/>
<feature type="domain" description="AMP-binding enzyme C-terminal" evidence="1">
    <location>
        <begin position="136"/>
        <end position="214"/>
    </location>
</feature>
<evidence type="ECO:0000259" key="1">
    <source>
        <dbReference type="Pfam" id="PF13193"/>
    </source>
</evidence>
<evidence type="ECO:0000313" key="2">
    <source>
        <dbReference type="Proteomes" id="UP000887566"/>
    </source>
</evidence>
<dbReference type="PANTHER" id="PTHR43201:SF12">
    <property type="entry name" value="AMP-DEPENDENT SYNTHETASE_LIGASE DOMAIN-CONTAINING PROTEIN"/>
    <property type="match status" value="1"/>
</dbReference>
<name>A0A914W8M1_9BILA</name>
<dbReference type="AlphaFoldDB" id="A0A914W8M1"/>
<reference evidence="3" key="1">
    <citation type="submission" date="2022-11" db="UniProtKB">
        <authorList>
            <consortium name="WormBaseParasite"/>
        </authorList>
    </citation>
    <scope>IDENTIFICATION</scope>
</reference>
<dbReference type="Pfam" id="PF13193">
    <property type="entry name" value="AMP-binding_C"/>
    <property type="match status" value="1"/>
</dbReference>
<dbReference type="Proteomes" id="UP000887566">
    <property type="component" value="Unplaced"/>
</dbReference>
<organism evidence="2 3">
    <name type="scientific">Plectus sambesii</name>
    <dbReference type="NCBI Taxonomy" id="2011161"/>
    <lineage>
        <taxon>Eukaryota</taxon>
        <taxon>Metazoa</taxon>
        <taxon>Ecdysozoa</taxon>
        <taxon>Nematoda</taxon>
        <taxon>Chromadorea</taxon>
        <taxon>Plectida</taxon>
        <taxon>Plectina</taxon>
        <taxon>Plectoidea</taxon>
        <taxon>Plectidae</taxon>
        <taxon>Plectus</taxon>
    </lineage>
</organism>